<protein>
    <recommendedName>
        <fullName evidence="5">Vacuolar protein sorting-associated protein 28 homolog</fullName>
    </recommendedName>
</protein>
<dbReference type="Pfam" id="PF03997">
    <property type="entry name" value="VPS28"/>
    <property type="match status" value="1"/>
</dbReference>
<dbReference type="GO" id="GO:0044877">
    <property type="term" value="F:protein-containing complex binding"/>
    <property type="evidence" value="ECO:0007669"/>
    <property type="project" value="TreeGrafter"/>
</dbReference>
<keyword evidence="2 5" id="KW-0813">Transport</keyword>
<evidence type="ECO:0000256" key="2">
    <source>
        <dbReference type="ARBA" id="ARBA00022448"/>
    </source>
</evidence>
<evidence type="ECO:0000256" key="4">
    <source>
        <dbReference type="ARBA" id="ARBA00022927"/>
    </source>
</evidence>
<gene>
    <name evidence="9" type="ORF">QBZ16_000359</name>
</gene>
<feature type="domain" description="VPS28 C-terminal" evidence="7">
    <location>
        <begin position="124"/>
        <end position="220"/>
    </location>
</feature>
<dbReference type="InterPro" id="IPR017898">
    <property type="entry name" value="VPS28_N"/>
</dbReference>
<dbReference type="SUPFAM" id="SSF140111">
    <property type="entry name" value="Endosomal sorting complex assembly domain"/>
    <property type="match status" value="1"/>
</dbReference>
<dbReference type="PIRSF" id="PIRSF017535">
    <property type="entry name" value="VPS28"/>
    <property type="match status" value="1"/>
</dbReference>
<comment type="caution">
    <text evidence="9">The sequence shown here is derived from an EMBL/GenBank/DDBJ whole genome shotgun (WGS) entry which is preliminary data.</text>
</comment>
<dbReference type="InterPro" id="IPR017899">
    <property type="entry name" value="VPS28_C"/>
</dbReference>
<accession>A0AAD9MP78</accession>
<evidence type="ECO:0000259" key="8">
    <source>
        <dbReference type="PROSITE" id="PS51313"/>
    </source>
</evidence>
<comment type="similarity">
    <text evidence="5 6">Belongs to the VPS28 family.</text>
</comment>
<evidence type="ECO:0000313" key="9">
    <source>
        <dbReference type="EMBL" id="KAK2080506.1"/>
    </source>
</evidence>
<reference evidence="9" key="1">
    <citation type="submission" date="2021-01" db="EMBL/GenBank/DDBJ databases">
        <authorList>
            <person name="Eckstrom K.M.E."/>
        </authorList>
    </citation>
    <scope>NUCLEOTIDE SEQUENCE</scope>
    <source>
        <strain evidence="9">UVCC 0001</strain>
    </source>
</reference>
<sequence length="221" mass="24686">MSSDFLPLADVQSLLWQHVTNKKERDLLEEYADLYAIIKTTEKLERSYVRDAMTAKDYEPACQRLIAHYKTLWETVKESVPSIQSFMAAYHLQCPMGARRLAQSGMPATVEHGGKPGGSASEGNYTAAVADAVGQYITTMDALKLNMAAVDQIFPLLSDLTQTLNKVPTLSPDLEGRSKVKAWVSKLHSLPASYELSEPEARQLLFELEGSYNEFMAHLQR</sequence>
<dbReference type="Proteomes" id="UP001255856">
    <property type="component" value="Unassembled WGS sequence"/>
</dbReference>
<keyword evidence="10" id="KW-1185">Reference proteome</keyword>
<proteinExistence type="inferred from homology"/>
<dbReference type="PANTHER" id="PTHR12937">
    <property type="entry name" value="VACUOLAR PROTEIN SORTING 28, ISOFORM 2 VPS28"/>
    <property type="match status" value="1"/>
</dbReference>
<comment type="function">
    <text evidence="5">Component of the ESCRT-I complex (endosomal sorting complex required for transport I), a regulator of vesicular trafficking process.</text>
</comment>
<evidence type="ECO:0000256" key="1">
    <source>
        <dbReference type="ARBA" id="ARBA00004177"/>
    </source>
</evidence>
<dbReference type="Gene3D" id="1.20.120.1130">
    <property type="match status" value="1"/>
</dbReference>
<dbReference type="PROSITE" id="PS51313">
    <property type="entry name" value="VPS28_N"/>
    <property type="match status" value="1"/>
</dbReference>
<dbReference type="EMBL" id="JASFZW010000001">
    <property type="protein sequence ID" value="KAK2080506.1"/>
    <property type="molecule type" value="Genomic_DNA"/>
</dbReference>
<dbReference type="AlphaFoldDB" id="A0AAD9MP78"/>
<keyword evidence="3 5" id="KW-0967">Endosome</keyword>
<evidence type="ECO:0000256" key="5">
    <source>
        <dbReference type="PIRNR" id="PIRNR017535"/>
    </source>
</evidence>
<dbReference type="GO" id="GO:0043328">
    <property type="term" value="P:protein transport to vacuole involved in ubiquitin-dependent protein catabolic process via the multivesicular body sorting pathway"/>
    <property type="evidence" value="ECO:0007669"/>
    <property type="project" value="TreeGrafter"/>
</dbReference>
<comment type="subcellular location">
    <subcellularLocation>
        <location evidence="1">Endosome</location>
    </subcellularLocation>
</comment>
<evidence type="ECO:0000256" key="6">
    <source>
        <dbReference type="PROSITE-ProRule" id="PRU00642"/>
    </source>
</evidence>
<keyword evidence="4 5" id="KW-0653">Protein transport</keyword>
<dbReference type="SUPFAM" id="SSF140427">
    <property type="entry name" value="VPS28 C-terminal domain-like"/>
    <property type="match status" value="1"/>
</dbReference>
<organism evidence="9 10">
    <name type="scientific">Prototheca wickerhamii</name>
    <dbReference type="NCBI Taxonomy" id="3111"/>
    <lineage>
        <taxon>Eukaryota</taxon>
        <taxon>Viridiplantae</taxon>
        <taxon>Chlorophyta</taxon>
        <taxon>core chlorophytes</taxon>
        <taxon>Trebouxiophyceae</taxon>
        <taxon>Chlorellales</taxon>
        <taxon>Chlorellaceae</taxon>
        <taxon>Prototheca</taxon>
    </lineage>
</organism>
<dbReference type="InterPro" id="IPR007143">
    <property type="entry name" value="Vps28"/>
</dbReference>
<dbReference type="InterPro" id="IPR038358">
    <property type="entry name" value="VPS28_N_sf"/>
</dbReference>
<evidence type="ECO:0000313" key="10">
    <source>
        <dbReference type="Proteomes" id="UP001255856"/>
    </source>
</evidence>
<dbReference type="PROSITE" id="PS51310">
    <property type="entry name" value="VPS28_C"/>
    <property type="match status" value="1"/>
</dbReference>
<name>A0AAD9MP78_PROWI</name>
<evidence type="ECO:0000256" key="3">
    <source>
        <dbReference type="ARBA" id="ARBA00022753"/>
    </source>
</evidence>
<dbReference type="InterPro" id="IPR037202">
    <property type="entry name" value="ESCRT_assembly_dom"/>
</dbReference>
<evidence type="ECO:0000259" key="7">
    <source>
        <dbReference type="PROSITE" id="PS51310"/>
    </source>
</evidence>
<dbReference type="Gene3D" id="1.20.1440.200">
    <property type="match status" value="1"/>
</dbReference>
<dbReference type="FunFam" id="1.20.120.1130:FF:000001">
    <property type="entry name" value="Vacuolar protein sorting-associated protein 28 homolog"/>
    <property type="match status" value="1"/>
</dbReference>
<dbReference type="InterPro" id="IPR037206">
    <property type="entry name" value="VPS28_C_sf"/>
</dbReference>
<dbReference type="GO" id="GO:0000813">
    <property type="term" value="C:ESCRT I complex"/>
    <property type="evidence" value="ECO:0007669"/>
    <property type="project" value="UniProtKB-UniRule"/>
</dbReference>
<dbReference type="PANTHER" id="PTHR12937:SF0">
    <property type="entry name" value="VACUOLAR PROTEIN SORTING-ASSOCIATED PROTEIN 28 HOMOLOG"/>
    <property type="match status" value="1"/>
</dbReference>
<feature type="domain" description="VPS28 N-terminal" evidence="8">
    <location>
        <begin position="1"/>
        <end position="112"/>
    </location>
</feature>